<dbReference type="InterPro" id="IPR036775">
    <property type="entry name" value="DNA_pol_Y-fam_lit_finger_sf"/>
</dbReference>
<name>A0A382QMB1_9ZZZZ</name>
<dbReference type="GO" id="GO:0003684">
    <property type="term" value="F:damaged DNA binding"/>
    <property type="evidence" value="ECO:0007669"/>
    <property type="project" value="InterPro"/>
</dbReference>
<proteinExistence type="predicted"/>
<evidence type="ECO:0000313" key="2">
    <source>
        <dbReference type="EMBL" id="SVC86055.1"/>
    </source>
</evidence>
<dbReference type="EMBL" id="UINC01115202">
    <property type="protein sequence ID" value="SVC86055.1"/>
    <property type="molecule type" value="Genomic_DNA"/>
</dbReference>
<feature type="domain" description="DNA polymerase Y-family little finger" evidence="1">
    <location>
        <begin position="1"/>
        <end position="54"/>
    </location>
</feature>
<sequence>RRADFQILPRSRRLPDPTRLANIIYRFAEELLAKEINGTAYRLLGVGLSGLVDATLADPLSLADPDAERRADAERALDHVRERFGTDAISKGRGLSKRG</sequence>
<dbReference type="InterPro" id="IPR017961">
    <property type="entry name" value="DNA_pol_Y-fam_little_finger"/>
</dbReference>
<evidence type="ECO:0000259" key="1">
    <source>
        <dbReference type="Pfam" id="PF11799"/>
    </source>
</evidence>
<dbReference type="Gene3D" id="3.30.1490.100">
    <property type="entry name" value="DNA polymerase, Y-family, little finger domain"/>
    <property type="match status" value="1"/>
</dbReference>
<organism evidence="2">
    <name type="scientific">marine metagenome</name>
    <dbReference type="NCBI Taxonomy" id="408172"/>
    <lineage>
        <taxon>unclassified sequences</taxon>
        <taxon>metagenomes</taxon>
        <taxon>ecological metagenomes</taxon>
    </lineage>
</organism>
<dbReference type="AlphaFoldDB" id="A0A382QMB1"/>
<feature type="non-terminal residue" evidence="2">
    <location>
        <position position="1"/>
    </location>
</feature>
<dbReference type="GO" id="GO:0006281">
    <property type="term" value="P:DNA repair"/>
    <property type="evidence" value="ECO:0007669"/>
    <property type="project" value="InterPro"/>
</dbReference>
<protein>
    <recommendedName>
        <fullName evidence="1">DNA polymerase Y-family little finger domain-containing protein</fullName>
    </recommendedName>
</protein>
<dbReference type="Pfam" id="PF11799">
    <property type="entry name" value="IMS_C"/>
    <property type="match status" value="1"/>
</dbReference>
<accession>A0A382QMB1</accession>
<gene>
    <name evidence="2" type="ORF">METZ01_LOCUS338909</name>
</gene>
<reference evidence="2" key="1">
    <citation type="submission" date="2018-05" db="EMBL/GenBank/DDBJ databases">
        <authorList>
            <person name="Lanie J.A."/>
            <person name="Ng W.-L."/>
            <person name="Kazmierczak K.M."/>
            <person name="Andrzejewski T.M."/>
            <person name="Davidsen T.M."/>
            <person name="Wayne K.J."/>
            <person name="Tettelin H."/>
            <person name="Glass J.I."/>
            <person name="Rusch D."/>
            <person name="Podicherti R."/>
            <person name="Tsui H.-C.T."/>
            <person name="Winkler M.E."/>
        </authorList>
    </citation>
    <scope>NUCLEOTIDE SEQUENCE</scope>
</reference>
<dbReference type="SUPFAM" id="SSF100879">
    <property type="entry name" value="Lesion bypass DNA polymerase (Y-family), little finger domain"/>
    <property type="match status" value="1"/>
</dbReference>